<protein>
    <submittedName>
        <fullName evidence="1">Uncharacterized protein</fullName>
    </submittedName>
</protein>
<evidence type="ECO:0000313" key="2">
    <source>
        <dbReference type="Proteomes" id="UP000760494"/>
    </source>
</evidence>
<gene>
    <name evidence="1" type="ORF">C2S_2530</name>
</gene>
<proteinExistence type="predicted"/>
<organism evidence="1 2">
    <name type="scientific">Fusarium fujikuroi</name>
    <name type="common">Bakanae and foot rot disease fungus</name>
    <name type="synonym">Gibberella fujikuroi</name>
    <dbReference type="NCBI Taxonomy" id="5127"/>
    <lineage>
        <taxon>Eukaryota</taxon>
        <taxon>Fungi</taxon>
        <taxon>Dikarya</taxon>
        <taxon>Ascomycota</taxon>
        <taxon>Pezizomycotina</taxon>
        <taxon>Sordariomycetes</taxon>
        <taxon>Hypocreomycetidae</taxon>
        <taxon>Hypocreales</taxon>
        <taxon>Nectriaceae</taxon>
        <taxon>Fusarium</taxon>
        <taxon>Fusarium fujikuroi species complex</taxon>
    </lineage>
</organism>
<comment type="caution">
    <text evidence="1">The sequence shown here is derived from an EMBL/GenBank/DDBJ whole genome shotgun (WGS) entry which is preliminary data.</text>
</comment>
<name>A0A5Q3GAN6_FUSFU</name>
<dbReference type="AlphaFoldDB" id="A0A5Q3GAN6"/>
<accession>A0A5Q3GAN6</accession>
<dbReference type="EMBL" id="CABFJX010000407">
    <property type="protein sequence ID" value="VTT81101.1"/>
    <property type="molecule type" value="Genomic_DNA"/>
</dbReference>
<reference evidence="1" key="1">
    <citation type="submission" date="2019-05" db="EMBL/GenBank/DDBJ databases">
        <authorList>
            <person name="Piombo E."/>
        </authorList>
    </citation>
    <scope>NUCLEOTIDE SEQUENCE</scope>
    <source>
        <strain evidence="1">C2S</strain>
    </source>
</reference>
<evidence type="ECO:0000313" key="1">
    <source>
        <dbReference type="EMBL" id="VTT81101.1"/>
    </source>
</evidence>
<dbReference type="Proteomes" id="UP000760494">
    <property type="component" value="Unassembled WGS sequence"/>
</dbReference>
<sequence>MWSTILDQHQSRADPMFANLVVVGNAFSSLNHQAEADRRMLINNDNEKLKSLQQHHPEHLVFLTTKHKSKIGRHQKFLPSLRVKMRFLSVFSLLLSVASADRVSLTFTLDPGKNMSSLVLYRMNGAVLMGRCGRRINTRVPIDFSEVTVNVDGEGRVPPFGNYNEKSFETIPVTSGNFTVGDATYAIHPNPLLSGGPSCKTDVDSVNNRISVYCRRLYWDYTDIISDMKTADTDCFGPFPPLLGEFEKDYYTKEEKQDYERKSVLIPKIGRRCKKDEEKKPPPNLDGAGWPHQRYLFQQISDVMECGKNHTCSACSDNSKNIAYGFTTLSGLSFSSRIGGKDSGLTVTRDITHGFSVTRSWTVGNSYSCPGNPGDQVCVWYRVAHTAWTVRERDPLPLRTGYTKQTINAAPNRRNEGGGVVCRYNNECRSKGDKYWDCYGRKDAQFRYCPPPGYPPKLHLDPGPLPQDREFVARAIARLEKKQRIIGERGENAWAYYERKERELEKRLKMEYAEKWRHAIQQEKEEMEIILKEEKEAEKERKKQEQIDNDRKKYGKKSQKEKEIQEQMDKMENVEEVLYGGIDF</sequence>